<gene>
    <name evidence="1" type="ORF">PVL29_009715</name>
</gene>
<comment type="caution">
    <text evidence="1">The sequence shown here is derived from an EMBL/GenBank/DDBJ whole genome shotgun (WGS) entry which is preliminary data.</text>
</comment>
<keyword evidence="2" id="KW-1185">Reference proteome</keyword>
<organism evidence="1 2">
    <name type="scientific">Vitis rotundifolia</name>
    <name type="common">Muscadine grape</name>
    <dbReference type="NCBI Taxonomy" id="103349"/>
    <lineage>
        <taxon>Eukaryota</taxon>
        <taxon>Viridiplantae</taxon>
        <taxon>Streptophyta</taxon>
        <taxon>Embryophyta</taxon>
        <taxon>Tracheophyta</taxon>
        <taxon>Spermatophyta</taxon>
        <taxon>Magnoliopsida</taxon>
        <taxon>eudicotyledons</taxon>
        <taxon>Gunneridae</taxon>
        <taxon>Pentapetalae</taxon>
        <taxon>rosids</taxon>
        <taxon>Vitales</taxon>
        <taxon>Vitaceae</taxon>
        <taxon>Viteae</taxon>
        <taxon>Vitis</taxon>
    </lineage>
</organism>
<protein>
    <submittedName>
        <fullName evidence="1">Uncharacterized protein</fullName>
    </submittedName>
</protein>
<name>A0AA39DRW1_VITRO</name>
<evidence type="ECO:0000313" key="2">
    <source>
        <dbReference type="Proteomes" id="UP001168098"/>
    </source>
</evidence>
<dbReference type="AlphaFoldDB" id="A0AA39DRW1"/>
<dbReference type="Proteomes" id="UP001168098">
    <property type="component" value="Unassembled WGS sequence"/>
</dbReference>
<reference evidence="1 2" key="1">
    <citation type="journal article" date="2023" name="BMC Biotechnol.">
        <title>Vitis rotundifolia cv Carlos genome sequencing.</title>
        <authorList>
            <person name="Huff M."/>
            <person name="Hulse-Kemp A."/>
            <person name="Scheffler B."/>
            <person name="Youngblood R."/>
            <person name="Simpson S."/>
            <person name="Babiker E."/>
            <person name="Staton M."/>
        </authorList>
    </citation>
    <scope>NUCLEOTIDE SEQUENCE [LARGE SCALE GENOMIC DNA]</scope>
    <source>
        <tissue evidence="1">Leaf</tissue>
    </source>
</reference>
<accession>A0AA39DRW1</accession>
<evidence type="ECO:0000313" key="1">
    <source>
        <dbReference type="EMBL" id="KAJ9693879.1"/>
    </source>
</evidence>
<sequence>METWMDDLTFFVQQLISLGDVIAKIFTSTIDIPNSIGQVNGEIFICATDTNVYIIIKDDPPMVQDGGEAITPIVEITDQATTPMFEDIDQVTTPVLEEIDEVVDHIIDA</sequence>
<dbReference type="EMBL" id="JARBHA010000008">
    <property type="protein sequence ID" value="KAJ9693879.1"/>
    <property type="molecule type" value="Genomic_DNA"/>
</dbReference>
<proteinExistence type="predicted"/>